<evidence type="ECO:0008006" key="4">
    <source>
        <dbReference type="Google" id="ProtNLM"/>
    </source>
</evidence>
<evidence type="ECO:0000256" key="1">
    <source>
        <dbReference type="SAM" id="MobiDB-lite"/>
    </source>
</evidence>
<evidence type="ECO:0000313" key="2">
    <source>
        <dbReference type="EMBL" id="SDS34718.1"/>
    </source>
</evidence>
<dbReference type="STRING" id="630515.SAMN04489812_1638"/>
<accession>A0A1H1RG89</accession>
<keyword evidence="3" id="KW-1185">Reference proteome</keyword>
<sequence length="61" mass="6294">MITNYGDTVVCVPGASKPAQAAESASAMRLRLDADELAALNEAADRATKPPARARPGQRAA</sequence>
<feature type="region of interest" description="Disordered" evidence="1">
    <location>
        <begin position="41"/>
        <end position="61"/>
    </location>
</feature>
<reference evidence="2 3" key="1">
    <citation type="submission" date="2016-10" db="EMBL/GenBank/DDBJ databases">
        <authorList>
            <person name="de Groot N.N."/>
        </authorList>
    </citation>
    <scope>NUCLEOTIDE SEQUENCE [LARGE SCALE GENOMIC DNA]</scope>
    <source>
        <strain evidence="2 3">DSM 21800</strain>
    </source>
</reference>
<gene>
    <name evidence="2" type="ORF">SAMN04489812_1638</name>
</gene>
<feature type="compositionally biased region" description="Low complexity" evidence="1">
    <location>
        <begin position="50"/>
        <end position="61"/>
    </location>
</feature>
<dbReference type="EMBL" id="LT629772">
    <property type="protein sequence ID" value="SDS34718.1"/>
    <property type="molecule type" value="Genomic_DNA"/>
</dbReference>
<proteinExistence type="predicted"/>
<dbReference type="RefSeq" id="WP_197680040.1">
    <property type="nucleotide sequence ID" value="NZ_LT629772.1"/>
</dbReference>
<organism evidence="2 3">
    <name type="scientific">Microlunatus soli</name>
    <dbReference type="NCBI Taxonomy" id="630515"/>
    <lineage>
        <taxon>Bacteria</taxon>
        <taxon>Bacillati</taxon>
        <taxon>Actinomycetota</taxon>
        <taxon>Actinomycetes</taxon>
        <taxon>Propionibacteriales</taxon>
        <taxon>Propionibacteriaceae</taxon>
        <taxon>Microlunatus</taxon>
    </lineage>
</organism>
<dbReference type="Gene3D" id="3.20.20.100">
    <property type="entry name" value="NADP-dependent oxidoreductase domain"/>
    <property type="match status" value="1"/>
</dbReference>
<dbReference type="Proteomes" id="UP000199103">
    <property type="component" value="Chromosome I"/>
</dbReference>
<dbReference type="SUPFAM" id="SSF51430">
    <property type="entry name" value="NAD(P)-linked oxidoreductase"/>
    <property type="match status" value="1"/>
</dbReference>
<dbReference type="InterPro" id="IPR036812">
    <property type="entry name" value="NAD(P)_OxRdtase_dom_sf"/>
</dbReference>
<protein>
    <recommendedName>
        <fullName evidence="4">Aldo/keto reductase family protein</fullName>
    </recommendedName>
</protein>
<name>A0A1H1RG89_9ACTN</name>
<dbReference type="AlphaFoldDB" id="A0A1H1RG89"/>
<evidence type="ECO:0000313" key="3">
    <source>
        <dbReference type="Proteomes" id="UP000199103"/>
    </source>
</evidence>